<comment type="caution">
    <text evidence="1">The sequence shown here is derived from an EMBL/GenBank/DDBJ whole genome shotgun (WGS) entry which is preliminary data.</text>
</comment>
<dbReference type="NCBIfam" id="TIGR00738">
    <property type="entry name" value="rrf2_super"/>
    <property type="match status" value="1"/>
</dbReference>
<dbReference type="InterPro" id="IPR036388">
    <property type="entry name" value="WH-like_DNA-bd_sf"/>
</dbReference>
<dbReference type="PANTHER" id="PTHR33221">
    <property type="entry name" value="WINGED HELIX-TURN-HELIX TRANSCRIPTIONAL REGULATOR, RRF2 FAMILY"/>
    <property type="match status" value="1"/>
</dbReference>
<dbReference type="Pfam" id="PF02082">
    <property type="entry name" value="Rrf2"/>
    <property type="match status" value="1"/>
</dbReference>
<dbReference type="PROSITE" id="PS51197">
    <property type="entry name" value="HTH_RRF2_2"/>
    <property type="match status" value="1"/>
</dbReference>
<dbReference type="Gene3D" id="1.10.10.10">
    <property type="entry name" value="Winged helix-like DNA-binding domain superfamily/Winged helix DNA-binding domain"/>
    <property type="match status" value="1"/>
</dbReference>
<sequence length="150" mass="16591">MFFSKSFGYALRGILYIAACREQQAFVQTDSLAAELGVPRHFLGKVLKTLSRQGFLHSSKGQRGGFSVPPSVLERPLIELLAATDGLAIFHTCVLRLRSCDSKQPCPLHPHFSQVQEHIRAILTNNSIGSFLEPDKASLLRSLTVDEIVE</sequence>
<accession>A0A4R4E565</accession>
<dbReference type="OrthoDB" id="9808360at2"/>
<protein>
    <submittedName>
        <fullName evidence="1">Rrf2 family transcriptional regulator</fullName>
    </submittedName>
</protein>
<evidence type="ECO:0000313" key="1">
    <source>
        <dbReference type="EMBL" id="TCZ74766.1"/>
    </source>
</evidence>
<reference evidence="1 2" key="1">
    <citation type="submission" date="2019-03" db="EMBL/GenBank/DDBJ databases">
        <authorList>
            <person name="Kim M.K.M."/>
        </authorList>
    </citation>
    <scope>NUCLEOTIDE SEQUENCE [LARGE SCALE GENOMIC DNA]</scope>
    <source>
        <strain evidence="1 2">17J68-15</strain>
    </source>
</reference>
<dbReference type="AlphaFoldDB" id="A0A4R4E565"/>
<dbReference type="InterPro" id="IPR036390">
    <property type="entry name" value="WH_DNA-bd_sf"/>
</dbReference>
<proteinExistence type="predicted"/>
<name>A0A4R4E565_9BACT</name>
<dbReference type="RefSeq" id="WP_131850122.1">
    <property type="nucleotide sequence ID" value="NZ_SKFH01000001.1"/>
</dbReference>
<dbReference type="EMBL" id="SKFH01000001">
    <property type="protein sequence ID" value="TCZ74766.1"/>
    <property type="molecule type" value="Genomic_DNA"/>
</dbReference>
<keyword evidence="2" id="KW-1185">Reference proteome</keyword>
<dbReference type="Proteomes" id="UP000295164">
    <property type="component" value="Unassembled WGS sequence"/>
</dbReference>
<evidence type="ECO:0000313" key="2">
    <source>
        <dbReference type="Proteomes" id="UP000295164"/>
    </source>
</evidence>
<dbReference type="GO" id="GO:0003700">
    <property type="term" value="F:DNA-binding transcription factor activity"/>
    <property type="evidence" value="ECO:0007669"/>
    <property type="project" value="TreeGrafter"/>
</dbReference>
<dbReference type="GO" id="GO:0005829">
    <property type="term" value="C:cytosol"/>
    <property type="evidence" value="ECO:0007669"/>
    <property type="project" value="TreeGrafter"/>
</dbReference>
<gene>
    <name evidence="1" type="ORF">E0486_00230</name>
</gene>
<dbReference type="PANTHER" id="PTHR33221:SF15">
    <property type="entry name" value="HTH-TYPE TRANSCRIPTIONAL REGULATOR YWGB-RELATED"/>
    <property type="match status" value="1"/>
</dbReference>
<organism evidence="1 2">
    <name type="scientific">Flaviaesturariibacter aridisoli</name>
    <dbReference type="NCBI Taxonomy" id="2545761"/>
    <lineage>
        <taxon>Bacteria</taxon>
        <taxon>Pseudomonadati</taxon>
        <taxon>Bacteroidota</taxon>
        <taxon>Chitinophagia</taxon>
        <taxon>Chitinophagales</taxon>
        <taxon>Chitinophagaceae</taxon>
        <taxon>Flaviaestuariibacter</taxon>
    </lineage>
</organism>
<dbReference type="SUPFAM" id="SSF46785">
    <property type="entry name" value="Winged helix' DNA-binding domain"/>
    <property type="match status" value="1"/>
</dbReference>
<dbReference type="InterPro" id="IPR000944">
    <property type="entry name" value="Tscrpt_reg_Rrf2"/>
</dbReference>